<sequence>MSRQEDFDFEEDKELLNEPDKNSPMSPPKQELNSSVRGGSHADSEHGSKKQDKVLSGPSDHSCFYVGISGFISYAEFPFLNGIRCKFFINTGKDWEILDGIDAGSTQHAFKPDYGSSRRIVWNFPFELIYKSVNPHGWPQMMITCSGRDFLGRENNYAFGSVFVPTMAGKHERYMRMFSPVSSSWLTRFVAWTTANFADYIDAPKTISETEGREVTRVKAEGHIKISFQVTLSNFEKYGYY</sequence>
<keyword evidence="3" id="KW-0970">Cilium biogenesis/degradation</keyword>
<dbReference type="GO" id="GO:0060271">
    <property type="term" value="P:cilium assembly"/>
    <property type="evidence" value="ECO:0007669"/>
    <property type="project" value="TreeGrafter"/>
</dbReference>
<feature type="compositionally biased region" description="Basic and acidic residues" evidence="8">
    <location>
        <begin position="40"/>
        <end position="53"/>
    </location>
</feature>
<dbReference type="PANTHER" id="PTHR12968:SF1">
    <property type="entry name" value="B9 DOMAIN-CONTAINING PROTEIN 1"/>
    <property type="match status" value="1"/>
</dbReference>
<keyword evidence="2" id="KW-0963">Cytoplasm</keyword>
<evidence type="ECO:0000313" key="9">
    <source>
        <dbReference type="EMBL" id="ABR27278.1"/>
    </source>
</evidence>
<evidence type="ECO:0000256" key="5">
    <source>
        <dbReference type="ARBA" id="ARBA00023273"/>
    </source>
</evidence>
<evidence type="ECO:0000256" key="1">
    <source>
        <dbReference type="ARBA" id="ARBA00004120"/>
    </source>
</evidence>
<dbReference type="GO" id="GO:0036038">
    <property type="term" value="C:MKS complex"/>
    <property type="evidence" value="ECO:0007669"/>
    <property type="project" value="TreeGrafter"/>
</dbReference>
<feature type="region of interest" description="Disordered" evidence="8">
    <location>
        <begin position="1"/>
        <end position="58"/>
    </location>
</feature>
<organism evidence="9">
    <name type="scientific">Nyctotherus ovalis</name>
    <name type="common">Ciliate protozoan</name>
    <dbReference type="NCBI Taxonomy" id="70075"/>
    <lineage>
        <taxon>Eukaryota</taxon>
        <taxon>Sar</taxon>
        <taxon>Alveolata</taxon>
        <taxon>Ciliophora</taxon>
        <taxon>Intramacronucleata</taxon>
        <taxon>Armophorea</taxon>
        <taxon>Clevelandellida</taxon>
        <taxon>Nyctotheridae</taxon>
        <taxon>Nyctotherus</taxon>
    </lineage>
</organism>
<evidence type="ECO:0000256" key="3">
    <source>
        <dbReference type="ARBA" id="ARBA00022794"/>
    </source>
</evidence>
<keyword evidence="5" id="KW-0966">Cell projection</keyword>
<evidence type="ECO:0000256" key="8">
    <source>
        <dbReference type="SAM" id="MobiDB-lite"/>
    </source>
</evidence>
<name>A6MI54_NYCOV</name>
<evidence type="ECO:0000256" key="7">
    <source>
        <dbReference type="ARBA" id="ARBA00039274"/>
    </source>
</evidence>
<evidence type="ECO:0000256" key="2">
    <source>
        <dbReference type="ARBA" id="ARBA00022490"/>
    </source>
</evidence>
<accession>A6MI54</accession>
<dbReference type="PROSITE" id="PS51381">
    <property type="entry name" value="C2_B9"/>
    <property type="match status" value="1"/>
</dbReference>
<dbReference type="AlphaFoldDB" id="A6MI54"/>
<keyword evidence="4" id="KW-0206">Cytoskeleton</keyword>
<dbReference type="PANTHER" id="PTHR12968">
    <property type="entry name" value="B9 DOMAIN-CONTAINING"/>
    <property type="match status" value="1"/>
</dbReference>
<comment type="subcellular location">
    <subcellularLocation>
        <location evidence="1">Cytoplasm</location>
        <location evidence="1">Cytoskeleton</location>
        <location evidence="1">Cilium basal body</location>
    </subcellularLocation>
</comment>
<dbReference type="EMBL" id="EF125743">
    <property type="protein sequence ID" value="ABR27278.1"/>
    <property type="molecule type" value="Genomic_DNA"/>
</dbReference>
<dbReference type="Pfam" id="PF07162">
    <property type="entry name" value="B9-C2"/>
    <property type="match status" value="1"/>
</dbReference>
<protein>
    <recommendedName>
        <fullName evidence="7">B9 domain-containing protein 1</fullName>
    </recommendedName>
</protein>
<dbReference type="InterPro" id="IPR010796">
    <property type="entry name" value="C2_B9-type_dom"/>
</dbReference>
<comment type="similarity">
    <text evidence="6">Belongs to the B9D family.</text>
</comment>
<proteinExistence type="inferred from homology"/>
<evidence type="ECO:0000256" key="6">
    <source>
        <dbReference type="ARBA" id="ARBA00038411"/>
    </source>
</evidence>
<evidence type="ECO:0000256" key="4">
    <source>
        <dbReference type="ARBA" id="ARBA00023212"/>
    </source>
</evidence>
<reference evidence="9" key="1">
    <citation type="journal article" date="2007" name="J. Eukaryot. Microbiol.">
        <title>Variation in macronuclear genome content of three ciliates with extensive chromosomal fragmentation: a preliminary analysis.</title>
        <authorList>
            <person name="McGrath C.L."/>
            <person name="Zufall R.A."/>
            <person name="Katz L.A."/>
        </authorList>
    </citation>
    <scope>NUCLEOTIDE SEQUENCE</scope>
</reference>